<accession>A0A2A4X6R8</accession>
<dbReference type="InterPro" id="IPR018257">
    <property type="entry name" value="Ribosomal_bL19_CS"/>
</dbReference>
<dbReference type="SUPFAM" id="SSF50104">
    <property type="entry name" value="Translation proteins SH3-like domain"/>
    <property type="match status" value="1"/>
</dbReference>
<dbReference type="PANTHER" id="PTHR15680:SF9">
    <property type="entry name" value="LARGE RIBOSOMAL SUBUNIT PROTEIN BL19M"/>
    <property type="match status" value="1"/>
</dbReference>
<dbReference type="Pfam" id="PF01245">
    <property type="entry name" value="Ribosomal_L19"/>
    <property type="match status" value="1"/>
</dbReference>
<evidence type="ECO:0000313" key="7">
    <source>
        <dbReference type="EMBL" id="PCI78194.1"/>
    </source>
</evidence>
<keyword evidence="2 5" id="KW-0689">Ribosomal protein</keyword>
<dbReference type="InterPro" id="IPR001857">
    <property type="entry name" value="Ribosomal_bL19"/>
</dbReference>
<name>A0A2A4X6R8_UNCAE</name>
<dbReference type="GO" id="GO:0006412">
    <property type="term" value="P:translation"/>
    <property type="evidence" value="ECO:0007669"/>
    <property type="project" value="UniProtKB-UniRule"/>
</dbReference>
<dbReference type="Gene3D" id="2.30.30.790">
    <property type="match status" value="1"/>
</dbReference>
<evidence type="ECO:0000256" key="5">
    <source>
        <dbReference type="HAMAP-Rule" id="MF_00402"/>
    </source>
</evidence>
<keyword evidence="3 5" id="KW-0687">Ribonucleoprotein</keyword>
<dbReference type="GO" id="GO:0003735">
    <property type="term" value="F:structural constituent of ribosome"/>
    <property type="evidence" value="ECO:0007669"/>
    <property type="project" value="InterPro"/>
</dbReference>
<dbReference type="AlphaFoldDB" id="A0A2A4X6R8"/>
<evidence type="ECO:0000313" key="8">
    <source>
        <dbReference type="Proteomes" id="UP000218775"/>
    </source>
</evidence>
<organism evidence="7 8">
    <name type="scientific">Aerophobetes bacterium</name>
    <dbReference type="NCBI Taxonomy" id="2030807"/>
    <lineage>
        <taxon>Bacteria</taxon>
        <taxon>Candidatus Aerophobota</taxon>
    </lineage>
</organism>
<proteinExistence type="inferred from homology"/>
<dbReference type="PROSITE" id="PS01015">
    <property type="entry name" value="RIBOSOMAL_L19"/>
    <property type="match status" value="1"/>
</dbReference>
<sequence>MNEIEELENQGLKTDLPSYRVGDTIKVYIRIVEGGKERVQAFTGVVIGKQGKGIAETVLLYRHSYGSGVERVFSIHSPLVSKIEVVRCGQVRQAKLYYLRGQQGKKIKVKERLFKSAKKLAKEAKS</sequence>
<comment type="function">
    <text evidence="5 6">This protein is located at the 30S-50S ribosomal subunit interface and may play a role in the structure and function of the aminoacyl-tRNA binding site.</text>
</comment>
<dbReference type="NCBIfam" id="TIGR01024">
    <property type="entry name" value="rplS_bact"/>
    <property type="match status" value="1"/>
</dbReference>
<evidence type="ECO:0000256" key="4">
    <source>
        <dbReference type="ARBA" id="ARBA00035171"/>
    </source>
</evidence>
<dbReference type="PIRSF" id="PIRSF002191">
    <property type="entry name" value="Ribosomal_L19"/>
    <property type="match status" value="1"/>
</dbReference>
<evidence type="ECO:0000256" key="1">
    <source>
        <dbReference type="ARBA" id="ARBA00005781"/>
    </source>
</evidence>
<dbReference type="PANTHER" id="PTHR15680">
    <property type="entry name" value="RIBOSOMAL PROTEIN L19"/>
    <property type="match status" value="1"/>
</dbReference>
<dbReference type="InterPro" id="IPR038657">
    <property type="entry name" value="Ribosomal_bL19_sf"/>
</dbReference>
<evidence type="ECO:0000256" key="3">
    <source>
        <dbReference type="ARBA" id="ARBA00023274"/>
    </source>
</evidence>
<evidence type="ECO:0000256" key="2">
    <source>
        <dbReference type="ARBA" id="ARBA00022980"/>
    </source>
</evidence>
<comment type="similarity">
    <text evidence="1 5 6">Belongs to the bacterial ribosomal protein bL19 family.</text>
</comment>
<dbReference type="HAMAP" id="MF_00402">
    <property type="entry name" value="Ribosomal_bL19"/>
    <property type="match status" value="1"/>
</dbReference>
<evidence type="ECO:0000256" key="6">
    <source>
        <dbReference type="RuleBase" id="RU000559"/>
    </source>
</evidence>
<dbReference type="GO" id="GO:0022625">
    <property type="term" value="C:cytosolic large ribosomal subunit"/>
    <property type="evidence" value="ECO:0007669"/>
    <property type="project" value="TreeGrafter"/>
</dbReference>
<dbReference type="PRINTS" id="PR00061">
    <property type="entry name" value="RIBOSOMALL19"/>
</dbReference>
<comment type="caution">
    <text evidence="7">The sequence shown here is derived from an EMBL/GenBank/DDBJ whole genome shotgun (WGS) entry which is preliminary data.</text>
</comment>
<gene>
    <name evidence="5 7" type="primary">rplS</name>
    <name evidence="7" type="ORF">COB21_01630</name>
</gene>
<dbReference type="EMBL" id="NVUK01000008">
    <property type="protein sequence ID" value="PCI78194.1"/>
    <property type="molecule type" value="Genomic_DNA"/>
</dbReference>
<protein>
    <recommendedName>
        <fullName evidence="4 5">Large ribosomal subunit protein bL19</fullName>
    </recommendedName>
</protein>
<dbReference type="Proteomes" id="UP000218775">
    <property type="component" value="Unassembled WGS sequence"/>
</dbReference>
<reference evidence="8" key="1">
    <citation type="submission" date="2017-08" db="EMBL/GenBank/DDBJ databases">
        <title>A dynamic microbial community with high functional redundancy inhabits the cold, oxic subseafloor aquifer.</title>
        <authorList>
            <person name="Tully B.J."/>
            <person name="Wheat C.G."/>
            <person name="Glazer B.T."/>
            <person name="Huber J.A."/>
        </authorList>
    </citation>
    <scope>NUCLEOTIDE SEQUENCE [LARGE SCALE GENOMIC DNA]</scope>
</reference>
<dbReference type="InterPro" id="IPR008991">
    <property type="entry name" value="Translation_prot_SH3-like_sf"/>
</dbReference>